<reference evidence="4 5" key="1">
    <citation type="submission" date="2015-03" db="EMBL/GenBank/DDBJ databases">
        <authorList>
            <person name="Murphy D."/>
        </authorList>
    </citation>
    <scope>NUCLEOTIDE SEQUENCE [LARGE SCALE GENOMIC DNA]</scope>
    <source>
        <strain evidence="4 5">DSM 44277</strain>
    </source>
</reference>
<proteinExistence type="inferred from homology"/>
<feature type="domain" description="DAGKc" evidence="3">
    <location>
        <begin position="1"/>
        <end position="119"/>
    </location>
</feature>
<dbReference type="PANTHER" id="PTHR12358:SF106">
    <property type="entry name" value="LIPID KINASE YEGS"/>
    <property type="match status" value="1"/>
</dbReference>
<evidence type="ECO:0000313" key="5">
    <source>
        <dbReference type="Proteomes" id="UP000198875"/>
    </source>
</evidence>
<dbReference type="EMBL" id="CSTD01000003">
    <property type="protein sequence ID" value="CPR12087.1"/>
    <property type="molecule type" value="Genomic_DNA"/>
</dbReference>
<dbReference type="AlphaFoldDB" id="A0A0U0WB61"/>
<dbReference type="OrthoDB" id="142078at2"/>
<dbReference type="InterPro" id="IPR050187">
    <property type="entry name" value="Lipid_Phosphate_FormReg"/>
</dbReference>
<organism evidence="4 5">
    <name type="scientific">Mycobacterium bohemicum DSM 44277</name>
    <dbReference type="NCBI Taxonomy" id="1236609"/>
    <lineage>
        <taxon>Bacteria</taxon>
        <taxon>Bacillati</taxon>
        <taxon>Actinomycetota</taxon>
        <taxon>Actinomycetes</taxon>
        <taxon>Mycobacteriales</taxon>
        <taxon>Mycobacteriaceae</taxon>
        <taxon>Mycobacterium</taxon>
    </lineage>
</organism>
<comment type="similarity">
    <text evidence="2">Belongs to the diacylglycerol/lipid kinase family.</text>
</comment>
<evidence type="ECO:0000259" key="3">
    <source>
        <dbReference type="PROSITE" id="PS50146"/>
    </source>
</evidence>
<dbReference type="InterPro" id="IPR016064">
    <property type="entry name" value="NAD/diacylglycerol_kinase_sf"/>
</dbReference>
<dbReference type="GO" id="GO:0004143">
    <property type="term" value="F:ATP-dependent diacylglycerol kinase activity"/>
    <property type="evidence" value="ECO:0007669"/>
    <property type="project" value="TreeGrafter"/>
</dbReference>
<evidence type="ECO:0000256" key="2">
    <source>
        <dbReference type="ARBA" id="ARBA00005983"/>
    </source>
</evidence>
<dbReference type="Proteomes" id="UP000198875">
    <property type="component" value="Unassembled WGS sequence"/>
</dbReference>
<dbReference type="Gene3D" id="3.40.50.10330">
    <property type="entry name" value="Probable inorganic polyphosphate/atp-NAD kinase, domain 1"/>
    <property type="match status" value="1"/>
</dbReference>
<dbReference type="InterPro" id="IPR017438">
    <property type="entry name" value="ATP-NAD_kinase_N"/>
</dbReference>
<dbReference type="SUPFAM" id="SSF111331">
    <property type="entry name" value="NAD kinase/diacylglycerol kinase-like"/>
    <property type="match status" value="1"/>
</dbReference>
<evidence type="ECO:0000313" key="4">
    <source>
        <dbReference type="EMBL" id="CPR12087.1"/>
    </source>
</evidence>
<dbReference type="PANTHER" id="PTHR12358">
    <property type="entry name" value="SPHINGOSINE KINASE"/>
    <property type="match status" value="1"/>
</dbReference>
<dbReference type="RefSeq" id="WP_085182022.1">
    <property type="nucleotide sequence ID" value="NZ_CSTD01000003.1"/>
</dbReference>
<dbReference type="GO" id="GO:0005886">
    <property type="term" value="C:plasma membrane"/>
    <property type="evidence" value="ECO:0007669"/>
    <property type="project" value="TreeGrafter"/>
</dbReference>
<keyword evidence="4" id="KW-0808">Transferase</keyword>
<keyword evidence="4" id="KW-0418">Kinase</keyword>
<accession>A0A0U0WB61</accession>
<name>A0A0U0WB61_MYCBE</name>
<evidence type="ECO:0000256" key="1">
    <source>
        <dbReference type="ARBA" id="ARBA00001946"/>
    </source>
</evidence>
<dbReference type="InterPro" id="IPR001206">
    <property type="entry name" value="Diacylglycerol_kinase_cat_dom"/>
</dbReference>
<dbReference type="PROSITE" id="PS50146">
    <property type="entry name" value="DAGK"/>
    <property type="match status" value="1"/>
</dbReference>
<gene>
    <name evidence="4" type="ORF">BN971_03380</name>
</gene>
<dbReference type="Pfam" id="PF00781">
    <property type="entry name" value="DAGK_cat"/>
    <property type="match status" value="1"/>
</dbReference>
<dbReference type="SMART" id="SM00046">
    <property type="entry name" value="DAGKc"/>
    <property type="match status" value="1"/>
</dbReference>
<comment type="cofactor">
    <cofactor evidence="1">
        <name>Mg(2+)</name>
        <dbReference type="ChEBI" id="CHEBI:18420"/>
    </cofactor>
</comment>
<sequence>MRAVLIVNPTATSTTPAARDLLAHALKSRLQLTVEHTTHRGHGAEIAQAAVEDKVDLVIVHGGDGTVSSVVNGMLGNPGAPRPAHVPAIGVLPGGSANVLARSLGVSTDPAAATNQLIQLIDDYRRHQSWRRIGLIDCGERWAVLNAGMGVDAEVVAGVEAQRDKGVKVNALRYWRVAVPTTLAFRRREPRLTLELPGREPIPGVHFVWVSNTNPWTYSNDRPLRPNPGCTFESGLGVFALTSMKVLPTLRLVRQILSKRGNPQGSSLVRDDDAACARVTCSGAPIASQFDGDYLGLRQAMTFRAVPDALPVVAPPAKTRRELR</sequence>
<dbReference type="Gene3D" id="2.60.200.40">
    <property type="match status" value="1"/>
</dbReference>
<protein>
    <submittedName>
        <fullName evidence="4">Diacylglycerol kinase catalytic subunit</fullName>
    </submittedName>
</protein>